<dbReference type="Gene3D" id="2.30.29.30">
    <property type="entry name" value="Pleckstrin-homology domain (PH domain)/Phosphotyrosine-binding domain (PTB)"/>
    <property type="match status" value="1"/>
</dbReference>
<gene>
    <name evidence="4" type="ORF">G5714_020772</name>
</gene>
<dbReference type="InterPro" id="IPR026088">
    <property type="entry name" value="Niban-like"/>
</dbReference>
<evidence type="ECO:0000313" key="5">
    <source>
        <dbReference type="Proteomes" id="UP000579812"/>
    </source>
</evidence>
<dbReference type="PANTHER" id="PTHR14392">
    <property type="entry name" value="NIBAN FAMILY MEMBER"/>
    <property type="match status" value="1"/>
</dbReference>
<name>A0A7J6BYJ0_9TELE</name>
<reference evidence="4 5" key="1">
    <citation type="submission" date="2020-04" db="EMBL/GenBank/DDBJ databases">
        <title>Chromosome-level genome assembly of a cyprinid fish Onychostoma macrolepis by integration of Nanopore Sequencing, Bionano and Hi-C technology.</title>
        <authorList>
            <person name="Wang D."/>
        </authorList>
    </citation>
    <scope>NUCLEOTIDE SEQUENCE [LARGE SCALE GENOMIC DNA]</scope>
    <source>
        <strain evidence="4">SWU-2019</strain>
        <tissue evidence="4">Muscle</tissue>
    </source>
</reference>
<dbReference type="EMBL" id="JAAMOB010000021">
    <property type="protein sequence ID" value="KAF4098742.1"/>
    <property type="molecule type" value="Genomic_DNA"/>
</dbReference>
<evidence type="ECO:0000256" key="1">
    <source>
        <dbReference type="ARBA" id="ARBA00010251"/>
    </source>
</evidence>
<comment type="caution">
    <text evidence="4">The sequence shown here is derived from an EMBL/GenBank/DDBJ whole genome shotgun (WGS) entry which is preliminary data.</text>
</comment>
<evidence type="ECO:0000256" key="2">
    <source>
        <dbReference type="SAM" id="MobiDB-lite"/>
    </source>
</evidence>
<dbReference type="CDD" id="cd23949">
    <property type="entry name" value="Niban-like"/>
    <property type="match status" value="1"/>
</dbReference>
<dbReference type="AlphaFoldDB" id="A0A7J6BYJ0"/>
<dbReference type="InterPro" id="IPR011993">
    <property type="entry name" value="PH-like_dom_sf"/>
</dbReference>
<dbReference type="Proteomes" id="UP000579812">
    <property type="component" value="Unassembled WGS sequence"/>
</dbReference>
<dbReference type="Pfam" id="PF26086">
    <property type="entry name" value="Niban2"/>
    <property type="match status" value="1"/>
</dbReference>
<dbReference type="OrthoDB" id="9010513at2759"/>
<accession>A0A7J6BYJ0</accession>
<dbReference type="Pfam" id="PF26089">
    <property type="entry name" value="PH_Niban2"/>
    <property type="match status" value="1"/>
</dbReference>
<feature type="region of interest" description="Disordered" evidence="2">
    <location>
        <begin position="775"/>
        <end position="809"/>
    </location>
</feature>
<dbReference type="PANTHER" id="PTHR14392:SF2">
    <property type="entry name" value="PROTEIN NIBAN 2"/>
    <property type="match status" value="1"/>
</dbReference>
<dbReference type="PROSITE" id="PS50003">
    <property type="entry name" value="PH_DOMAIN"/>
    <property type="match status" value="1"/>
</dbReference>
<proteinExistence type="inferred from homology"/>
<sequence>MGDVISTNLDEGKREMITARTSAVMAEFGRFYEQQYAVALFNSVRYEIEGGGNTQTQLLHRKDPLKNKSIFSGGLFQYLEESKKWRSRFLYVGDSYNISLYESKAAHDRGLHSKGAINCAGYRALTSMEEYLGLLNNSLSDTKAKAAGAPFLKCPTQFPIILWHPYARHHYFCVMTEKEQKKWHAVFQDCVRHSNNGLSEECKVATPAFTDALRLYRQAKDHYGTWDMMCGNQAQILANLAMETLHPELKNLIVPRLKGKLQQRQRDWMLISDAVYRQVLSQTNTQHEALAQVCEVERPRLDSALRTDMDQIITSKEHVSGKIRALVLPRVEHLVRSKVQPYIHSILEALMEPTSRGFSEVRDILFRELVEVSKNTMNDSSSEKLGEHMDKISMLAFHPVKMQSCYEKMEALNLEGLQQRCDVSSPSVFIQRAQILMRQQMDNAVHTFEQLVHQSLDGHSGEDLCKTIQRCQDRVLKKYDYDSSTVRKKFFREALLQIIIPYMLKQLSPSCSPDLPKFKELIFEDFSKFILVENIFEEVVLQSVSKDIMMAVKEAALQRRHNLYRDSMVLTNSDPNLHLLGEDTIDWADQFGGVKGERQGDEVVNRRRKQIVSMIHLDGMPLPYESCQEVPGVYGIPEENEGQTEQDLETEKPANPIQHVPIEKEPGSPDSINEIRDLINPVLEFVEKDCSQLTNGMLPLEEGDEVKHITTVTEIVPRESPKKVDEELDTTQIEQSLEEEQSVSAIESAIQQIEIAIQEDPSENLSECAIDSDGEFAQTSTNSSPLHHDDSGFQSPANENVEEVEPQAITDEVVDTEQVMLTLVEGVKCSIDLDAKAPCDASEKKSEFEIES</sequence>
<keyword evidence="5" id="KW-1185">Reference proteome</keyword>
<protein>
    <recommendedName>
        <fullName evidence="3">PH domain-containing protein</fullName>
    </recommendedName>
</protein>
<evidence type="ECO:0000259" key="3">
    <source>
        <dbReference type="PROSITE" id="PS50003"/>
    </source>
</evidence>
<dbReference type="InterPro" id="IPR001849">
    <property type="entry name" value="PH_domain"/>
</dbReference>
<dbReference type="SUPFAM" id="SSF50729">
    <property type="entry name" value="PH domain-like"/>
    <property type="match status" value="1"/>
</dbReference>
<dbReference type="InterPro" id="IPR059060">
    <property type="entry name" value="Niban_1/2/3_dom"/>
</dbReference>
<feature type="domain" description="PH" evidence="3">
    <location>
        <begin position="68"/>
        <end position="192"/>
    </location>
</feature>
<evidence type="ECO:0000313" key="4">
    <source>
        <dbReference type="EMBL" id="KAF4098742.1"/>
    </source>
</evidence>
<comment type="similarity">
    <text evidence="1">Belongs to the Niban family.</text>
</comment>
<organism evidence="4 5">
    <name type="scientific">Onychostoma macrolepis</name>
    <dbReference type="NCBI Taxonomy" id="369639"/>
    <lineage>
        <taxon>Eukaryota</taxon>
        <taxon>Metazoa</taxon>
        <taxon>Chordata</taxon>
        <taxon>Craniata</taxon>
        <taxon>Vertebrata</taxon>
        <taxon>Euteleostomi</taxon>
        <taxon>Actinopterygii</taxon>
        <taxon>Neopterygii</taxon>
        <taxon>Teleostei</taxon>
        <taxon>Ostariophysi</taxon>
        <taxon>Cypriniformes</taxon>
        <taxon>Cyprinidae</taxon>
        <taxon>Acrossocheilinae</taxon>
        <taxon>Onychostoma</taxon>
    </lineage>
</organism>